<dbReference type="SUPFAM" id="SSF52743">
    <property type="entry name" value="Subtilisin-like"/>
    <property type="match status" value="1"/>
</dbReference>
<keyword evidence="7" id="KW-0732">Signal</keyword>
<dbReference type="InterPro" id="IPR021720">
    <property type="entry name" value="Malectin_dom"/>
</dbReference>
<dbReference type="InterPro" id="IPR015500">
    <property type="entry name" value="Peptidase_S8_subtilisin-rel"/>
</dbReference>
<evidence type="ECO:0000256" key="3">
    <source>
        <dbReference type="ARBA" id="ARBA00022801"/>
    </source>
</evidence>
<evidence type="ECO:0000256" key="6">
    <source>
        <dbReference type="SAM" id="MobiDB-lite"/>
    </source>
</evidence>
<gene>
    <name evidence="10" type="ORF">JOF56_011576</name>
</gene>
<dbReference type="Pfam" id="PF13620">
    <property type="entry name" value="CarboxypepD_reg"/>
    <property type="match status" value="3"/>
</dbReference>
<keyword evidence="2 5" id="KW-0645">Protease</keyword>
<evidence type="ECO:0000256" key="2">
    <source>
        <dbReference type="ARBA" id="ARBA00022670"/>
    </source>
</evidence>
<dbReference type="SUPFAM" id="SSF49785">
    <property type="entry name" value="Galactose-binding domain-like"/>
    <property type="match status" value="1"/>
</dbReference>
<dbReference type="InterPro" id="IPR033857">
    <property type="entry name" value="Bacillopeptidase_F"/>
</dbReference>
<evidence type="ECO:0000259" key="9">
    <source>
        <dbReference type="Pfam" id="PF11721"/>
    </source>
</evidence>
<reference evidence="10 11" key="1">
    <citation type="submission" date="2021-03" db="EMBL/GenBank/DDBJ databases">
        <title>Sequencing the genomes of 1000 actinobacteria strains.</title>
        <authorList>
            <person name="Klenk H.-P."/>
        </authorList>
    </citation>
    <scope>NUCLEOTIDE SEQUENCE [LARGE SCALE GENOMIC DNA]</scope>
    <source>
        <strain evidence="10 11">DSM 46670</strain>
    </source>
</reference>
<feature type="active site" description="Charge relay system" evidence="5">
    <location>
        <position position="205"/>
    </location>
</feature>
<feature type="active site" description="Charge relay system" evidence="5">
    <location>
        <position position="254"/>
    </location>
</feature>
<dbReference type="SUPFAM" id="SSF101898">
    <property type="entry name" value="NHL repeat"/>
    <property type="match status" value="1"/>
</dbReference>
<evidence type="ECO:0000256" key="7">
    <source>
        <dbReference type="SAM" id="SignalP"/>
    </source>
</evidence>
<protein>
    <submittedName>
        <fullName evidence="10">Subtilisin family serine protease</fullName>
    </submittedName>
</protein>
<feature type="active site" description="Charge relay system" evidence="5">
    <location>
        <position position="427"/>
    </location>
</feature>
<dbReference type="PANTHER" id="PTHR43806:SF11">
    <property type="entry name" value="CEREVISIN-RELATED"/>
    <property type="match status" value="1"/>
</dbReference>
<dbReference type="Gene3D" id="2.60.40.3170">
    <property type="match status" value="1"/>
</dbReference>
<sequence>MSTHRRNGGILRATVVAVLAFVLATVYSTQAFATAGPNGGNDSAAQRTAAAQKIDKAVTESLTKTGAATFFVVLNSEANLNSVSSSGRAGTQRTADVFNAKVAHANQTQAGLRELLTARNAEFTPFWIVNTIKVTATAALVDEIAARPEVRQIVPEQFHPLEQPSQAEELAQVNAVEWNIDRVRANKVWSDFSVRGENVVVANVDTGVQYTHPALVGKYRGNKGDGTFDHNYNWHDPSQVCGTPSLAPCDNNNHGSHTMGTMVGDDGAANQIGVAPNAKWIAAKGCESNSCSDSALLSSGQWIVAPTDLNNQNPRTDLAPDVVNNSWGSSLGGNPWYQTVVDAWNRAGIFPAFSNGNSGSSCATSGSPGDYANAYSAGAFDINNAIASFSSRGPGPGNSIKPNIAAPGVSVRSSIANGSYGSNSGTSMASPHVAGVVALIWSASPSLAGDINATRALLNQTAVDTNSTQCGGTPENNNVWGEGKLDAFIAVEAAPRGPTGAIAGTVTSGGQPAGGVKIEISGPTSQVKTTGADGKFALDKAPVGEYTLKASKFGLVAKELKVTVVEGQTATATFDLPAAVSYTVKGVVKGVDGSSLAGAEVSVVNTPIAAVKTDAAGAYTIAGVPAGTYEIAADYGRWLQASRKSVNVTGNVTADFVLDAKVDAYGYTPRHVAPGWVNASTALPLTGDNASAPVDLPFPVTFYGKTYKTGAVHTDGYLAFAGVGAPGGAIPAPAAPNGAIYAFWDDLVVDASASVRTATDGVAPNRRYIVEWRNVTVKSAPGSRLSAELILTEGGRVQLQYNGIDQSNPAEAGAGATVGLENETGTVALPYSVKKPHLSDTVAISARVPNTGLVRGTVTDANDKQPIAGGAVTLQRSGKTVNAVADAAGFYQAEVALGSFTVVASRSAYESERANLTIGSEGVVLTKDFALRTPSFEANPSAFEVVVPAGETRKRTLTVRNSGSATGNWEFKEVSGGTLEEPPARAARSVPRNIDPNARTTQGQSDVARVEPNAPGEPLKSWLANDLTKGWGAGFGGGSVWVSDSTDLAIAQYSADGSFARKFPASFGGWPADLTYIPSRGLLCQVTVGGDNAIRCLNPATGQVTNTITGSPWSSISQRGLAYRADDDTFYIGGWNQGVIYKVKGLSYPDPGALVSQCAPGGALFNIAGLAYSPRGVLWISTNSSPDVITAVNPDTCAVITSVPDPDPTAFSGAGLELDETGNLWAVSQLAGKSKVTLVETPIPSFADVPWLSQSVASGSLVAGGGQQVEVTVDATNLQPGVHAATIFLTTNAAKRSTISIPVKVVVPKSRIALDSGGNGGVDTLGDSWSPDQAYSTGGAGWLGQSSKPVSTTETISGTSEQSMYRTQREGAYEYRFDNLAKGIYQVELNYAELGWTDPNARLFDVIIEGRLVTPALDVAGEVGGFAALATSQFVQVDDGQLNVRFVSRSGAPIVNGIRVTQRPDRTTP</sequence>
<accession>A0ABS4U3G1</accession>
<evidence type="ECO:0000256" key="4">
    <source>
        <dbReference type="ARBA" id="ARBA00022825"/>
    </source>
</evidence>
<feature type="domain" description="Malectin" evidence="9">
    <location>
        <begin position="1312"/>
        <end position="1447"/>
    </location>
</feature>
<dbReference type="InterPro" id="IPR000209">
    <property type="entry name" value="Peptidase_S8/S53_dom"/>
</dbReference>
<dbReference type="InterPro" id="IPR046940">
    <property type="entry name" value="TPPII_Ig-like_sf"/>
</dbReference>
<dbReference type="InterPro" id="IPR008979">
    <property type="entry name" value="Galactose-bd-like_sf"/>
</dbReference>
<dbReference type="Gene3D" id="2.60.40.1120">
    <property type="entry name" value="Carboxypeptidase-like, regulatory domain"/>
    <property type="match status" value="3"/>
</dbReference>
<name>A0ABS4U3G1_9PSEU</name>
<dbReference type="PROSITE" id="PS51892">
    <property type="entry name" value="SUBTILASE"/>
    <property type="match status" value="1"/>
</dbReference>
<dbReference type="GO" id="GO:0006508">
    <property type="term" value="P:proteolysis"/>
    <property type="evidence" value="ECO:0007669"/>
    <property type="project" value="UniProtKB-KW"/>
</dbReference>
<dbReference type="CDD" id="cd07481">
    <property type="entry name" value="Peptidases_S8_BacillopeptidaseF-like"/>
    <property type="match status" value="1"/>
</dbReference>
<evidence type="ECO:0000256" key="5">
    <source>
        <dbReference type="PROSITE-ProRule" id="PRU01240"/>
    </source>
</evidence>
<dbReference type="InterPro" id="IPR013784">
    <property type="entry name" value="Carb-bd-like_fold"/>
</dbReference>
<dbReference type="Gene3D" id="2.60.120.430">
    <property type="entry name" value="Galactose-binding lectin"/>
    <property type="match status" value="1"/>
</dbReference>
<dbReference type="RefSeq" id="WP_209647813.1">
    <property type="nucleotide sequence ID" value="NZ_JAGINW010000001.1"/>
</dbReference>
<feature type="region of interest" description="Disordered" evidence="6">
    <location>
        <begin position="975"/>
        <end position="1018"/>
    </location>
</feature>
<keyword evidence="11" id="KW-1185">Reference proteome</keyword>
<dbReference type="SUPFAM" id="SSF49452">
    <property type="entry name" value="Starch-binding domain-like"/>
    <property type="match status" value="2"/>
</dbReference>
<dbReference type="Gene3D" id="3.40.50.200">
    <property type="entry name" value="Peptidase S8/S53 domain"/>
    <property type="match status" value="1"/>
</dbReference>
<evidence type="ECO:0000313" key="10">
    <source>
        <dbReference type="EMBL" id="MBP2331191.1"/>
    </source>
</evidence>
<dbReference type="InterPro" id="IPR023828">
    <property type="entry name" value="Peptidase_S8_Ser-AS"/>
</dbReference>
<dbReference type="SUPFAM" id="SSF49464">
    <property type="entry name" value="Carboxypeptidase regulatory domain-like"/>
    <property type="match status" value="1"/>
</dbReference>
<dbReference type="InterPro" id="IPR036852">
    <property type="entry name" value="Peptidase_S8/S53_dom_sf"/>
</dbReference>
<comment type="caution">
    <text evidence="10">The sequence shown here is derived from an EMBL/GenBank/DDBJ whole genome shotgun (WGS) entry which is preliminary data.</text>
</comment>
<dbReference type="InterPro" id="IPR050131">
    <property type="entry name" value="Peptidase_S8_subtilisin-like"/>
</dbReference>
<dbReference type="Pfam" id="PF11721">
    <property type="entry name" value="Malectin"/>
    <property type="match status" value="1"/>
</dbReference>
<dbReference type="PROSITE" id="PS00138">
    <property type="entry name" value="SUBTILASE_SER"/>
    <property type="match status" value="1"/>
</dbReference>
<dbReference type="InterPro" id="IPR008969">
    <property type="entry name" value="CarboxyPept-like_regulatory"/>
</dbReference>
<evidence type="ECO:0000259" key="8">
    <source>
        <dbReference type="Pfam" id="PF00082"/>
    </source>
</evidence>
<dbReference type="PRINTS" id="PR00723">
    <property type="entry name" value="SUBTILISIN"/>
</dbReference>
<dbReference type="EMBL" id="JAGINW010000001">
    <property type="protein sequence ID" value="MBP2331191.1"/>
    <property type="molecule type" value="Genomic_DNA"/>
</dbReference>
<organism evidence="10 11">
    <name type="scientific">Kibdelosporangium banguiense</name>
    <dbReference type="NCBI Taxonomy" id="1365924"/>
    <lineage>
        <taxon>Bacteria</taxon>
        <taxon>Bacillati</taxon>
        <taxon>Actinomycetota</taxon>
        <taxon>Actinomycetes</taxon>
        <taxon>Pseudonocardiales</taxon>
        <taxon>Pseudonocardiaceae</taxon>
        <taxon>Kibdelosporangium</taxon>
    </lineage>
</organism>
<dbReference type="Pfam" id="PF00082">
    <property type="entry name" value="Peptidase_S8"/>
    <property type="match status" value="1"/>
</dbReference>
<dbReference type="PANTHER" id="PTHR43806">
    <property type="entry name" value="PEPTIDASE S8"/>
    <property type="match status" value="1"/>
</dbReference>
<dbReference type="GO" id="GO:0008233">
    <property type="term" value="F:peptidase activity"/>
    <property type="evidence" value="ECO:0007669"/>
    <property type="project" value="UniProtKB-KW"/>
</dbReference>
<evidence type="ECO:0000256" key="1">
    <source>
        <dbReference type="ARBA" id="ARBA00011073"/>
    </source>
</evidence>
<feature type="chain" id="PRO_5047369531" evidence="7">
    <location>
        <begin position="34"/>
        <end position="1469"/>
    </location>
</feature>
<keyword evidence="4 5" id="KW-0720">Serine protease</keyword>
<comment type="similarity">
    <text evidence="1 5">Belongs to the peptidase S8 family.</text>
</comment>
<keyword evidence="3 5" id="KW-0378">Hydrolase</keyword>
<feature type="domain" description="Peptidase S8/S53" evidence="8">
    <location>
        <begin position="196"/>
        <end position="465"/>
    </location>
</feature>
<dbReference type="Proteomes" id="UP001519332">
    <property type="component" value="Unassembled WGS sequence"/>
</dbReference>
<feature type="signal peptide" evidence="7">
    <location>
        <begin position="1"/>
        <end position="33"/>
    </location>
</feature>
<evidence type="ECO:0000313" key="11">
    <source>
        <dbReference type="Proteomes" id="UP001519332"/>
    </source>
</evidence>
<proteinExistence type="inferred from homology"/>